<evidence type="ECO:0000313" key="1">
    <source>
        <dbReference type="EMBL" id="GAG62136.1"/>
    </source>
</evidence>
<dbReference type="EMBL" id="BART01002457">
    <property type="protein sequence ID" value="GAG62136.1"/>
    <property type="molecule type" value="Genomic_DNA"/>
</dbReference>
<protein>
    <submittedName>
        <fullName evidence="1">Uncharacterized protein</fullName>
    </submittedName>
</protein>
<accession>X1AQG3</accession>
<organism evidence="1">
    <name type="scientific">marine sediment metagenome</name>
    <dbReference type="NCBI Taxonomy" id="412755"/>
    <lineage>
        <taxon>unclassified sequences</taxon>
        <taxon>metagenomes</taxon>
        <taxon>ecological metagenomes</taxon>
    </lineage>
</organism>
<proteinExistence type="predicted"/>
<sequence length="200" mass="21829">MASWDATIVAGTPTMTLESGKLRLTVDNEYSSITGLYQYLGGSGDFVMDIDLSGYLPNDNNNGLYQFFKIQADTADHSASIRYNVSNGGATHTLRSRLRLSANNQNSSPTVPSRPSTIRIVRDGTVMRTYYYISSWVLIDSRDFGGTASDLDKIYIQADDNSSNGGYAEFDNLIFGEGCPDGYPKAWTTTTSTTTTTTTV</sequence>
<reference evidence="1" key="1">
    <citation type="journal article" date="2014" name="Front. Microbiol.">
        <title>High frequency of phylogenetically diverse reductive dehalogenase-homologous genes in deep subseafloor sedimentary metagenomes.</title>
        <authorList>
            <person name="Kawai M."/>
            <person name="Futagami T."/>
            <person name="Toyoda A."/>
            <person name="Takaki Y."/>
            <person name="Nishi S."/>
            <person name="Hori S."/>
            <person name="Arai W."/>
            <person name="Tsubouchi T."/>
            <person name="Morono Y."/>
            <person name="Uchiyama I."/>
            <person name="Ito T."/>
            <person name="Fujiyama A."/>
            <person name="Inagaki F."/>
            <person name="Takami H."/>
        </authorList>
    </citation>
    <scope>NUCLEOTIDE SEQUENCE</scope>
    <source>
        <strain evidence="1">Expedition CK06-06</strain>
    </source>
</reference>
<name>X1AQG3_9ZZZZ</name>
<gene>
    <name evidence="1" type="ORF">S01H4_07493</name>
</gene>
<comment type="caution">
    <text evidence="1">The sequence shown here is derived from an EMBL/GenBank/DDBJ whole genome shotgun (WGS) entry which is preliminary data.</text>
</comment>
<dbReference type="AlphaFoldDB" id="X1AQG3"/>